<gene>
    <name evidence="3" type="ORF">FY207_03630</name>
</gene>
<keyword evidence="1" id="KW-0175">Coiled coil</keyword>
<feature type="region of interest" description="Disordered" evidence="2">
    <location>
        <begin position="736"/>
        <end position="769"/>
    </location>
</feature>
<evidence type="ECO:0000256" key="2">
    <source>
        <dbReference type="SAM" id="MobiDB-lite"/>
    </source>
</evidence>
<evidence type="ECO:0000313" key="3">
    <source>
        <dbReference type="EMBL" id="KAB0451620.1"/>
    </source>
</evidence>
<dbReference type="EMBL" id="VTCY01000011">
    <property type="protein sequence ID" value="KAB0451620.1"/>
    <property type="molecule type" value="Genomic_DNA"/>
</dbReference>
<organism evidence="3">
    <name type="scientific">Anaplasma marginale</name>
    <dbReference type="NCBI Taxonomy" id="770"/>
    <lineage>
        <taxon>Bacteria</taxon>
        <taxon>Pseudomonadati</taxon>
        <taxon>Pseudomonadota</taxon>
        <taxon>Alphaproteobacteria</taxon>
        <taxon>Rickettsiales</taxon>
        <taxon>Anaplasmataceae</taxon>
        <taxon>Anaplasma</taxon>
    </lineage>
</organism>
<accession>A0A643CL13</accession>
<reference evidence="3" key="1">
    <citation type="submission" date="2019-08" db="EMBL/GenBank/DDBJ databases">
        <authorList>
            <person name="Amaro Estrada I."/>
            <person name="Quiroz Castaneda R.E."/>
            <person name="Martinez Ocampo F."/>
            <person name="Rodriguez Camarillo S.D."/>
        </authorList>
    </citation>
    <scope>NUCLEOTIDE SEQUENCE</scope>
    <source>
        <strain evidence="3">MEX-30-184-02</strain>
    </source>
</reference>
<dbReference type="AlphaFoldDB" id="A0A643CL13"/>
<comment type="caution">
    <text evidence="3">The sequence shown here is derived from an EMBL/GenBank/DDBJ whole genome shotgun (WGS) entry which is preliminary data.</text>
</comment>
<sequence length="769" mass="84131">MVVVYVTVGRSARGNSGSDPGVAEKLRLAENARLRLALLGQYVVKAHEVAKQAREELRNELDAIAAKWRPIIELRKELNDIDAAWRPVIELAQELKAIDAEWEPAIRLERAYRAIIGSIELSRELKAIDAEWRPKILEEAQEKLAAAKALEEAAKLNELGGMSTTPTPSTASIGVATDTAIAMGSSQQQSAGSAIASEELRKELSTINDRIELILKLRATDTENQHSIIAEAEKKLIRAAEALEDAASKLEKLGGMSTTSTPSTDLIGVATDTAIAMGPSQQQAADAGSAIASEELRNELNDIDAKWRPIIELRKELNAVSGRIERMLKLGATDTKNQHDAIVKAIEDGFAAKVRQELRAELEAIDASWKPVIELRKRLDEEFSTINDRIELILKSRATDTENQHDIITEAEKKLIRATQALEDAASKLEKLGGMSTTSTPSTDLISTVVSDVTTGTGQQQAADAGSAIASEELRNELNDIDAKWRPIIELRKELSDIAARWRPAIIHEAHKKKLEREEHAAKVRKELRAELEAIDARWKPVIELRSALRVIEGRMELRKELKAIDAQGQHAATFLRISRAIIGSIELSKELKAIDAKWKYVAIYERQKAQRRREERAAKAREELRKELNDIDAKWKSASAIKLRKDLRSTSEGVDNTEFALELRATDKSGNMELVLKLKATDTENQHDAIVKAIEDGFVGYAAECGAATRELNACGGMSTTSAPSTDLISTVVSAVTTGTGQQQSAGSESQRPTECGGGGPSSPLSSP</sequence>
<protein>
    <recommendedName>
        <fullName evidence="4">Appendage-associated protein</fullName>
    </recommendedName>
</protein>
<proteinExistence type="predicted"/>
<name>A0A643CL13_ANAMA</name>
<feature type="coiled-coil region" evidence="1">
    <location>
        <begin position="608"/>
        <end position="635"/>
    </location>
</feature>
<dbReference type="RefSeq" id="WP_151026894.1">
    <property type="nucleotide sequence ID" value="NZ_VTCY01000011.1"/>
</dbReference>
<evidence type="ECO:0000256" key="1">
    <source>
        <dbReference type="SAM" id="Coils"/>
    </source>
</evidence>
<feature type="compositionally biased region" description="Low complexity" evidence="2">
    <location>
        <begin position="736"/>
        <end position="749"/>
    </location>
</feature>
<evidence type="ECO:0008006" key="4">
    <source>
        <dbReference type="Google" id="ProtNLM"/>
    </source>
</evidence>